<feature type="compositionally biased region" description="Basic and acidic residues" evidence="1">
    <location>
        <begin position="523"/>
        <end position="537"/>
    </location>
</feature>
<name>A0AAD7NSA2_9AGAR</name>
<dbReference type="EMBL" id="JARKIB010000013">
    <property type="protein sequence ID" value="KAJ7773095.1"/>
    <property type="molecule type" value="Genomic_DNA"/>
</dbReference>
<organism evidence="2 3">
    <name type="scientific">Mycena metata</name>
    <dbReference type="NCBI Taxonomy" id="1033252"/>
    <lineage>
        <taxon>Eukaryota</taxon>
        <taxon>Fungi</taxon>
        <taxon>Dikarya</taxon>
        <taxon>Basidiomycota</taxon>
        <taxon>Agaricomycotina</taxon>
        <taxon>Agaricomycetes</taxon>
        <taxon>Agaricomycetidae</taxon>
        <taxon>Agaricales</taxon>
        <taxon>Marasmiineae</taxon>
        <taxon>Mycenaceae</taxon>
        <taxon>Mycena</taxon>
    </lineage>
</organism>
<evidence type="ECO:0000256" key="1">
    <source>
        <dbReference type="SAM" id="MobiDB-lite"/>
    </source>
</evidence>
<keyword evidence="3" id="KW-1185">Reference proteome</keyword>
<evidence type="ECO:0000313" key="3">
    <source>
        <dbReference type="Proteomes" id="UP001215598"/>
    </source>
</evidence>
<protein>
    <recommendedName>
        <fullName evidence="4">F-box domain-containing protein</fullName>
    </recommendedName>
</protein>
<evidence type="ECO:0000313" key="2">
    <source>
        <dbReference type="EMBL" id="KAJ7773095.1"/>
    </source>
</evidence>
<sequence length="1175" mass="130033">MSEHINSLPPEIIDNVFETFVLSAHDWLDAVRRRNRLNITSKRWKKIGDANGLLWASFTLHLWTRPEFVTLCLENSHSRPLDITIDTTLWKHNLHGPRRERLRDRPAADFYDDVLTILDASWSRISRLTIIAKTADEWMETFSRTEDFAAPRLIDVAFSTDGSLAVDHDSFGELSFFGGKPAIRNMRLRGVMPIFRPPGIYSTLTSLQLTNMDSEMPWETLRVILHACAASLLNLSLCFFEFSAVGSGKAVRLPELTHLELQSENNEAAFVFENLIAEHVRNIRVKMLDFASLAFLHKRCPRLFQDAEFVEIAVEEHKNSDTPPILSTMRSVRGLDLCSCGDGITAVVLRVLRDGGCTFPTLQTLQLAGDILEEDAEWLMTSGLPLGCVLYAGAEESKHPNDFTKWWMEEGNLRRSRQSRRIIDIYPEWSQNALVHSPPVLNSKRPTVLRHTAGQSSAHCELKVALVLCKWTEPGSGERFGIRSPAVAVGGNVKPTTAHEECRPGVSVAVRRNNVEVGGARGVAKDTGHSQADRTHDPAPGGFRHVMRRVELGRRKSAIGDRRRTEIRRLIETERGIWTTTTNKFEKGVLEAISRNNLELRVDARNRQHSLPPKVFFAYEPRHNDPAFDEHENREMGHVNGTNSATIASTMSALPSVMLIMGRLTLTPWRKTSTFPLQGTSNSGTSLLIWRRESNGKWSTVTAKPWERVTVDAAFNWYSGINLVRHVAAIRYQPPSDGVVRWPCEGRKRYCWNGPWNERRGADRVVAMSPKVILMETNTNRNQIAFELARYGPSLLTPGSMVPSFVVQPTFYVTWNASDVETGHPTVHEASSDDGETGDLPGLIDADCNAFGLASDDRNLSVTVQGGNNDMSRLFDWSVGALSLDPCVALGSVASTSPADGWFAALETLNYHGTPFARDAIPVALRLLDLADGHVDDYHGHFPEAPHKLTDSQGVVRDLVMEHRRATAGGMQPGQLLLAVHGCIGSGKTALVNSLGKSFADTGTAFVAFERVLRESRWQALAQKKATHETGFTKVSMHIQHLKSAETTPSASGATSRWRSTSYGSLAAHCSTSMGKLTSPAPRLKLRTNVPSVWYIAVDNRVADGTAGGRALEWPGTGTLDGAGVGGIDEGEEQRYAGKGGLIARHLPLTRNSGSQCKWLGNRSTQGILDKFKLA</sequence>
<reference evidence="2" key="1">
    <citation type="submission" date="2023-03" db="EMBL/GenBank/DDBJ databases">
        <title>Massive genome expansion in bonnet fungi (Mycena s.s.) driven by repeated elements and novel gene families across ecological guilds.</title>
        <authorList>
            <consortium name="Lawrence Berkeley National Laboratory"/>
            <person name="Harder C.B."/>
            <person name="Miyauchi S."/>
            <person name="Viragh M."/>
            <person name="Kuo A."/>
            <person name="Thoen E."/>
            <person name="Andreopoulos B."/>
            <person name="Lu D."/>
            <person name="Skrede I."/>
            <person name="Drula E."/>
            <person name="Henrissat B."/>
            <person name="Morin E."/>
            <person name="Kohler A."/>
            <person name="Barry K."/>
            <person name="LaButti K."/>
            <person name="Morin E."/>
            <person name="Salamov A."/>
            <person name="Lipzen A."/>
            <person name="Mereny Z."/>
            <person name="Hegedus B."/>
            <person name="Baldrian P."/>
            <person name="Stursova M."/>
            <person name="Weitz H."/>
            <person name="Taylor A."/>
            <person name="Grigoriev I.V."/>
            <person name="Nagy L.G."/>
            <person name="Martin F."/>
            <person name="Kauserud H."/>
        </authorList>
    </citation>
    <scope>NUCLEOTIDE SEQUENCE</scope>
    <source>
        <strain evidence="2">CBHHK182m</strain>
    </source>
</reference>
<evidence type="ECO:0008006" key="4">
    <source>
        <dbReference type="Google" id="ProtNLM"/>
    </source>
</evidence>
<dbReference type="AlphaFoldDB" id="A0AAD7NSA2"/>
<accession>A0AAD7NSA2</accession>
<feature type="region of interest" description="Disordered" evidence="1">
    <location>
        <begin position="522"/>
        <end position="542"/>
    </location>
</feature>
<proteinExistence type="predicted"/>
<gene>
    <name evidence="2" type="ORF">B0H16DRAFT_1450944</name>
</gene>
<comment type="caution">
    <text evidence="2">The sequence shown here is derived from an EMBL/GenBank/DDBJ whole genome shotgun (WGS) entry which is preliminary data.</text>
</comment>
<dbReference type="Proteomes" id="UP001215598">
    <property type="component" value="Unassembled WGS sequence"/>
</dbReference>